<evidence type="ECO:0000256" key="3">
    <source>
        <dbReference type="ARBA" id="ARBA00023274"/>
    </source>
</evidence>
<dbReference type="NCBIfam" id="TIGR00012">
    <property type="entry name" value="L29"/>
    <property type="match status" value="1"/>
</dbReference>
<dbReference type="GO" id="GO:1990904">
    <property type="term" value="C:ribonucleoprotein complex"/>
    <property type="evidence" value="ECO:0007669"/>
    <property type="project" value="UniProtKB-KW"/>
</dbReference>
<evidence type="ECO:0000256" key="1">
    <source>
        <dbReference type="ARBA" id="ARBA00009254"/>
    </source>
</evidence>
<dbReference type="SUPFAM" id="SSF46561">
    <property type="entry name" value="Ribosomal protein L29 (L29p)"/>
    <property type="match status" value="1"/>
</dbReference>
<sequence length="74" mass="8327">MTSIKSMKSTINDLRKKDAATLTESLAKLAKDLSDVAHNVIKSKEKNVSKMKFLRRNIARVKTVLKEKEVLANV</sequence>
<accession>A0A0G1QTL1</accession>
<dbReference type="GO" id="GO:0006412">
    <property type="term" value="P:translation"/>
    <property type="evidence" value="ECO:0007669"/>
    <property type="project" value="UniProtKB-UniRule"/>
</dbReference>
<dbReference type="InterPro" id="IPR001854">
    <property type="entry name" value="Ribosomal_uL29"/>
</dbReference>
<dbReference type="Gene3D" id="1.10.287.310">
    <property type="match status" value="1"/>
</dbReference>
<dbReference type="HAMAP" id="MF_00374">
    <property type="entry name" value="Ribosomal_uL29"/>
    <property type="match status" value="1"/>
</dbReference>
<keyword evidence="2 5" id="KW-0689">Ribosomal protein</keyword>
<evidence type="ECO:0000256" key="4">
    <source>
        <dbReference type="ARBA" id="ARBA00035204"/>
    </source>
</evidence>
<dbReference type="InterPro" id="IPR036049">
    <property type="entry name" value="Ribosomal_uL29_sf"/>
</dbReference>
<proteinExistence type="inferred from homology"/>
<dbReference type="GO" id="GO:0005840">
    <property type="term" value="C:ribosome"/>
    <property type="evidence" value="ECO:0007669"/>
    <property type="project" value="UniProtKB-KW"/>
</dbReference>
<dbReference type="AlphaFoldDB" id="A0A0G1QTL1"/>
<evidence type="ECO:0000256" key="2">
    <source>
        <dbReference type="ARBA" id="ARBA00022980"/>
    </source>
</evidence>
<evidence type="ECO:0000256" key="5">
    <source>
        <dbReference type="HAMAP-Rule" id="MF_00374"/>
    </source>
</evidence>
<comment type="caution">
    <text evidence="6">The sequence shown here is derived from an EMBL/GenBank/DDBJ whole genome shotgun (WGS) entry which is preliminary data.</text>
</comment>
<name>A0A0G1QTL1_UNCKA</name>
<dbReference type="EMBL" id="LCNE01000018">
    <property type="protein sequence ID" value="KKU48341.1"/>
    <property type="molecule type" value="Genomic_DNA"/>
</dbReference>
<organism evidence="6 7">
    <name type="scientific">candidate division WWE3 bacterium GW2011_GWA2_46_9</name>
    <dbReference type="NCBI Taxonomy" id="1619111"/>
    <lineage>
        <taxon>Bacteria</taxon>
        <taxon>Katanobacteria</taxon>
    </lineage>
</organism>
<evidence type="ECO:0000313" key="7">
    <source>
        <dbReference type="Proteomes" id="UP000033946"/>
    </source>
</evidence>
<evidence type="ECO:0000313" key="6">
    <source>
        <dbReference type="EMBL" id="KKU48341.1"/>
    </source>
</evidence>
<dbReference type="Proteomes" id="UP000033946">
    <property type="component" value="Unassembled WGS sequence"/>
</dbReference>
<dbReference type="GO" id="GO:0003735">
    <property type="term" value="F:structural constituent of ribosome"/>
    <property type="evidence" value="ECO:0007669"/>
    <property type="project" value="InterPro"/>
</dbReference>
<protein>
    <recommendedName>
        <fullName evidence="4 5">Large ribosomal subunit protein uL29</fullName>
    </recommendedName>
</protein>
<keyword evidence="3 5" id="KW-0687">Ribonucleoprotein</keyword>
<reference evidence="6 7" key="1">
    <citation type="journal article" date="2015" name="Nature">
        <title>rRNA introns, odd ribosomes, and small enigmatic genomes across a large radiation of phyla.</title>
        <authorList>
            <person name="Brown C.T."/>
            <person name="Hug L.A."/>
            <person name="Thomas B.C."/>
            <person name="Sharon I."/>
            <person name="Castelle C.J."/>
            <person name="Singh A."/>
            <person name="Wilkins M.J."/>
            <person name="Williams K.H."/>
            <person name="Banfield J.F."/>
        </authorList>
    </citation>
    <scope>NUCLEOTIDE SEQUENCE [LARGE SCALE GENOMIC DNA]</scope>
</reference>
<comment type="similarity">
    <text evidence="1 5">Belongs to the universal ribosomal protein uL29 family.</text>
</comment>
<gene>
    <name evidence="5" type="primary">rpmC</name>
    <name evidence="6" type="ORF">UX69_C0018G0006</name>
</gene>
<dbReference type="Pfam" id="PF00831">
    <property type="entry name" value="Ribosomal_L29"/>
    <property type="match status" value="1"/>
</dbReference>